<accession>A0A6J4S3L2</accession>
<feature type="compositionally biased region" description="Basic and acidic residues" evidence="1">
    <location>
        <begin position="13"/>
        <end position="42"/>
    </location>
</feature>
<feature type="compositionally biased region" description="Basic and acidic residues" evidence="1">
    <location>
        <begin position="189"/>
        <end position="209"/>
    </location>
</feature>
<feature type="compositionally biased region" description="Low complexity" evidence="1">
    <location>
        <begin position="113"/>
        <end position="123"/>
    </location>
</feature>
<feature type="compositionally biased region" description="Low complexity" evidence="1">
    <location>
        <begin position="157"/>
        <end position="172"/>
    </location>
</feature>
<sequence length="209" mass="22094">MGLLDDAIREHLELKRQHGAPDEEVKRQEHEALGPIRRRGEPDPDAAIETPAGAVPAGAQPEAPGDEPGADVEVTAAGEATGVVPPPPVTPADEQPVAPEPPGHEPVIEDFPAADGPAAVPAGTSGRASFVDDEPWIDESPGTPPDDILERPSQETAAFSAADVADAAGEPAPADEDVLEETPDFLQETPEHDRLWFEQRPPRGFDFEQ</sequence>
<dbReference type="AlphaFoldDB" id="A0A6J4S3L2"/>
<evidence type="ECO:0000313" key="2">
    <source>
        <dbReference type="EMBL" id="CAA9484473.1"/>
    </source>
</evidence>
<evidence type="ECO:0000256" key="1">
    <source>
        <dbReference type="SAM" id="MobiDB-lite"/>
    </source>
</evidence>
<proteinExistence type="predicted"/>
<organism evidence="2">
    <name type="scientific">uncultured Solirubrobacteraceae bacterium</name>
    <dbReference type="NCBI Taxonomy" id="1162706"/>
    <lineage>
        <taxon>Bacteria</taxon>
        <taxon>Bacillati</taxon>
        <taxon>Actinomycetota</taxon>
        <taxon>Thermoleophilia</taxon>
        <taxon>Solirubrobacterales</taxon>
        <taxon>Solirubrobacteraceae</taxon>
        <taxon>environmental samples</taxon>
    </lineage>
</organism>
<name>A0A6J4S3L2_9ACTN</name>
<dbReference type="EMBL" id="CADCVJ010000189">
    <property type="protein sequence ID" value="CAA9484473.1"/>
    <property type="molecule type" value="Genomic_DNA"/>
</dbReference>
<feature type="compositionally biased region" description="Acidic residues" evidence="1">
    <location>
        <begin position="173"/>
        <end position="183"/>
    </location>
</feature>
<reference evidence="2" key="1">
    <citation type="submission" date="2020-02" db="EMBL/GenBank/DDBJ databases">
        <authorList>
            <person name="Meier V. D."/>
        </authorList>
    </citation>
    <scope>NUCLEOTIDE SEQUENCE</scope>
    <source>
        <strain evidence="2">AVDCRST_MAG38</strain>
    </source>
</reference>
<protein>
    <submittedName>
        <fullName evidence="2">Uncharacterized protein</fullName>
    </submittedName>
</protein>
<gene>
    <name evidence="2" type="ORF">AVDCRST_MAG38-2239</name>
</gene>
<feature type="region of interest" description="Disordered" evidence="1">
    <location>
        <begin position="13"/>
        <end position="209"/>
    </location>
</feature>